<dbReference type="PANTHER" id="PTHR35568:SF1">
    <property type="entry name" value="TRANSCRIPTIONAL REGULATOR DAUR"/>
    <property type="match status" value="1"/>
</dbReference>
<dbReference type="Pfam" id="PF13309">
    <property type="entry name" value="HTH_22"/>
    <property type="match status" value="1"/>
</dbReference>
<reference evidence="3" key="1">
    <citation type="submission" date="2020-08" db="EMBL/GenBank/DDBJ databases">
        <title>Genome public.</title>
        <authorList>
            <person name="Liu C."/>
            <person name="Sun Q."/>
        </authorList>
    </citation>
    <scope>NUCLEOTIDE SEQUENCE</scope>
    <source>
        <strain evidence="3">NSJ-28</strain>
    </source>
</reference>
<evidence type="ECO:0000259" key="2">
    <source>
        <dbReference type="Pfam" id="PF13309"/>
    </source>
</evidence>
<name>A0A923RWT7_9FIRM</name>
<dbReference type="Gene3D" id="3.30.450.20">
    <property type="entry name" value="PAS domain"/>
    <property type="match status" value="1"/>
</dbReference>
<proteinExistence type="predicted"/>
<evidence type="ECO:0000313" key="4">
    <source>
        <dbReference type="Proteomes" id="UP000606499"/>
    </source>
</evidence>
<accession>A0A923RWT7</accession>
<feature type="domain" description="Transcriptional regulator DauR-like HTH" evidence="2">
    <location>
        <begin position="155"/>
        <end position="216"/>
    </location>
</feature>
<protein>
    <submittedName>
        <fullName evidence="3">Transcriptional regulator</fullName>
    </submittedName>
</protein>
<keyword evidence="4" id="KW-1185">Reference proteome</keyword>
<dbReference type="RefSeq" id="WP_054328133.1">
    <property type="nucleotide sequence ID" value="NZ_JACOPL010000016.1"/>
</dbReference>
<dbReference type="InterPro" id="IPR039446">
    <property type="entry name" value="DauR-like"/>
</dbReference>
<evidence type="ECO:0000259" key="1">
    <source>
        <dbReference type="Pfam" id="PF08348"/>
    </source>
</evidence>
<dbReference type="PANTHER" id="PTHR35568">
    <property type="entry name" value="TRANSCRIPTIONAL REGULATOR DAUR"/>
    <property type="match status" value="1"/>
</dbReference>
<dbReference type="InterPro" id="IPR039445">
    <property type="entry name" value="DauR-like_HTH"/>
</dbReference>
<feature type="domain" description="YheO-like" evidence="1">
    <location>
        <begin position="9"/>
        <end position="119"/>
    </location>
</feature>
<comment type="caution">
    <text evidence="3">The sequence shown here is derived from an EMBL/GenBank/DDBJ whole genome shotgun (WGS) entry which is preliminary data.</text>
</comment>
<sequence>MKKIEDEIQTFKKLMQLFARQFGSNCEVVLHDLTRDYESTIVDIVNGHVSGRKVGDSGTNLGLEVLRGTKIDGDRFNYISNTQDGKILRSSSVYFYNDAGKVIGALCVNQDITESLRLEKYIYEQNGGYSLIPNSPTQENDQVEEFITSNVAELLDCMLGQAQKHVGVPPQSMTREHKLAFLKYLDEKGAFLISKSSERTCKFLNISKFTFYNYLDTVRKNSEMAK</sequence>
<dbReference type="Pfam" id="PF08348">
    <property type="entry name" value="PAS_6"/>
    <property type="match status" value="1"/>
</dbReference>
<dbReference type="InterPro" id="IPR013559">
    <property type="entry name" value="YheO"/>
</dbReference>
<dbReference type="Proteomes" id="UP000606499">
    <property type="component" value="Unassembled WGS sequence"/>
</dbReference>
<evidence type="ECO:0000313" key="3">
    <source>
        <dbReference type="EMBL" id="MBC5726447.1"/>
    </source>
</evidence>
<organism evidence="3 4">
    <name type="scientific">Agathobaculum faecis</name>
    <dbReference type="NCBI Taxonomy" id="2763013"/>
    <lineage>
        <taxon>Bacteria</taxon>
        <taxon>Bacillati</taxon>
        <taxon>Bacillota</taxon>
        <taxon>Clostridia</taxon>
        <taxon>Eubacteriales</taxon>
        <taxon>Butyricicoccaceae</taxon>
        <taxon>Agathobaculum</taxon>
    </lineage>
</organism>
<gene>
    <name evidence="3" type="ORF">H8S45_13385</name>
</gene>
<dbReference type="AlphaFoldDB" id="A0A923RWT7"/>
<dbReference type="EMBL" id="JACOPL010000016">
    <property type="protein sequence ID" value="MBC5726447.1"/>
    <property type="molecule type" value="Genomic_DNA"/>
</dbReference>